<dbReference type="PANTHER" id="PTHR43806:SF11">
    <property type="entry name" value="CEREVISIN-RELATED"/>
    <property type="match status" value="1"/>
</dbReference>
<evidence type="ECO:0000313" key="9">
    <source>
        <dbReference type="Proteomes" id="UP000262029"/>
    </source>
</evidence>
<evidence type="ECO:0000259" key="6">
    <source>
        <dbReference type="Pfam" id="PF00082"/>
    </source>
</evidence>
<evidence type="ECO:0000256" key="4">
    <source>
        <dbReference type="ARBA" id="ARBA00022825"/>
    </source>
</evidence>
<evidence type="ECO:0000256" key="5">
    <source>
        <dbReference type="PROSITE-ProRule" id="PRU01240"/>
    </source>
</evidence>
<evidence type="ECO:0000313" key="8">
    <source>
        <dbReference type="EMBL" id="RXI25113.1"/>
    </source>
</evidence>
<dbReference type="GO" id="GO:0006508">
    <property type="term" value="P:proteolysis"/>
    <property type="evidence" value="ECO:0007669"/>
    <property type="project" value="UniProtKB-KW"/>
</dbReference>
<dbReference type="PANTHER" id="PTHR43806">
    <property type="entry name" value="PEPTIDASE S8"/>
    <property type="match status" value="1"/>
</dbReference>
<dbReference type="RefSeq" id="WP_115588066.1">
    <property type="nucleotide sequence ID" value="NZ_CP032099.1"/>
</dbReference>
<dbReference type="InterPro" id="IPR050131">
    <property type="entry name" value="Peptidase_S8_subtilisin-like"/>
</dbReference>
<feature type="active site" description="Charge relay system" evidence="5">
    <location>
        <position position="279"/>
    </location>
</feature>
<reference evidence="7 9" key="2">
    <citation type="submission" date="2018-08" db="EMBL/GenBank/DDBJ databases">
        <title>Complete genome of the Arcobacter skirrowii type strain LMG 6621.</title>
        <authorList>
            <person name="Miller W.G."/>
            <person name="Yee E."/>
            <person name="Bono J.L."/>
        </authorList>
    </citation>
    <scope>NUCLEOTIDE SEQUENCE [LARGE SCALE GENOMIC DNA]</scope>
    <source>
        <strain evidence="7 9">CCUG 10374</strain>
    </source>
</reference>
<dbReference type="AlphaFoldDB" id="A0AAD0SMU4"/>
<name>A0AAD0SMU4_9BACT</name>
<accession>A0AAD0SMU4</accession>
<dbReference type="GeneID" id="61751690"/>
<evidence type="ECO:0000256" key="2">
    <source>
        <dbReference type="ARBA" id="ARBA00022670"/>
    </source>
</evidence>
<evidence type="ECO:0000256" key="1">
    <source>
        <dbReference type="ARBA" id="ARBA00011073"/>
    </source>
</evidence>
<comment type="similarity">
    <text evidence="1 5">Belongs to the peptidase S8 family.</text>
</comment>
<gene>
    <name evidence="7" type="ORF">ASKIR_1949</name>
    <name evidence="8" type="ORF">CP959_09150</name>
</gene>
<dbReference type="PROSITE" id="PS51892">
    <property type="entry name" value="SUBTILASE"/>
    <property type="match status" value="1"/>
</dbReference>
<dbReference type="InterPro" id="IPR034074">
    <property type="entry name" value="Y4bN_pept_dom"/>
</dbReference>
<organism evidence="7 9">
    <name type="scientific">Aliarcobacter skirrowii CCUG 10374</name>
    <dbReference type="NCBI Taxonomy" id="1032239"/>
    <lineage>
        <taxon>Bacteria</taxon>
        <taxon>Pseudomonadati</taxon>
        <taxon>Campylobacterota</taxon>
        <taxon>Epsilonproteobacteria</taxon>
        <taxon>Campylobacterales</taxon>
        <taxon>Arcobacteraceae</taxon>
        <taxon>Aliarcobacter</taxon>
    </lineage>
</organism>
<feature type="active site" description="Charge relay system" evidence="5">
    <location>
        <position position="548"/>
    </location>
</feature>
<protein>
    <submittedName>
        <fullName evidence="8">Peptidase S8</fullName>
    </submittedName>
    <submittedName>
        <fullName evidence="7">Peptidase, S8 family</fullName>
    </submittedName>
</protein>
<dbReference type="Pfam" id="PF00082">
    <property type="entry name" value="Peptidase_S8"/>
    <property type="match status" value="1"/>
</dbReference>
<keyword evidence="4 5" id="KW-0720">Serine protease</keyword>
<dbReference type="CDD" id="cd04847">
    <property type="entry name" value="Peptidases_S8_Subtilisin_like_2"/>
    <property type="match status" value="1"/>
</dbReference>
<evidence type="ECO:0000256" key="3">
    <source>
        <dbReference type="ARBA" id="ARBA00022801"/>
    </source>
</evidence>
<dbReference type="Proteomes" id="UP000290580">
    <property type="component" value="Unassembled WGS sequence"/>
</dbReference>
<evidence type="ECO:0000313" key="10">
    <source>
        <dbReference type="Proteomes" id="UP000290580"/>
    </source>
</evidence>
<dbReference type="EMBL" id="NXIC01000007">
    <property type="protein sequence ID" value="RXI25113.1"/>
    <property type="molecule type" value="Genomic_DNA"/>
</dbReference>
<sequence>MPDLRPLFISGQCKTDIRFTSPQRGGGNSTLPYRNAPEHGNRLYGKLQSLLTSQTELISQNESLNKGIYLEVLGIEGIDLNIEPLESSSKDIRLSNFKNTNPQKATLFLPLEKKDFLEKKIKEYTEKLTKKGNPRHNDLIAVIEDFKIATINSFWNGKEDKIPSETKVWCEVWLINNKNTHDEDVISEFINVTHTNNIEIRTESNIKFPERIITLAKLNAEDILNLIDSYQYLAEIRPYAIPNIAYTSMEYIDQKEWVNELKDRVIVDSDTKVSICILDTGVNNVHPLLKDILKDEDKHTFLSSWDVNDHNGHGTEMSGIAAYGDLNEYLTTTANVELNHTLASYKILPPTGDNEVNLWGYITSQAVSERTIKESGKIHIFSMSVTANDTNGDIPDGTPSSWSSAIDNELFNGDTKKLFCISAGNADYIDDTFNYISSNIMAPIENPAQSWNALTIGAYTQKDTITDEEDEYIDYDVVMAQKDEISPFTTTSSLWDKQWCIKPDVVFEGGNLLLNTTRNDKTEHEDLSLLTTHSNIYRDLITWTFATSAANAVGANFVARLYSTFPEATPQTIRGLVVHSANWTDKMIEQFTVSGQSPKDLYGILLRTCGYGVPDFDKAVNCYKNSLTLIAEDTIQPFIKIGSDIKTNVMNLYTLPWPKEALEDLGSLEVEMRVTLSYFIEPAPTEMAVSSFNRYNYPSHGLRFEVNHPNESMQEFKTRCNKQDRTEDYISSGLSTSDYWKIGKNTRDRGSIISDVWKGKAVELASCNHIAVYPTNGWWKTRKHLEAYDNVTRYTLIVSIYSPSNDIDIYTPVLTQVTIPIQTQIPI</sequence>
<dbReference type="GO" id="GO:0004252">
    <property type="term" value="F:serine-type endopeptidase activity"/>
    <property type="evidence" value="ECO:0007669"/>
    <property type="project" value="UniProtKB-UniRule"/>
</dbReference>
<proteinExistence type="inferred from homology"/>
<dbReference type="InterPro" id="IPR036852">
    <property type="entry name" value="Peptidase_S8/S53_dom_sf"/>
</dbReference>
<dbReference type="SUPFAM" id="SSF52743">
    <property type="entry name" value="Subtilisin-like"/>
    <property type="match status" value="1"/>
</dbReference>
<keyword evidence="10" id="KW-1185">Reference proteome</keyword>
<evidence type="ECO:0000313" key="7">
    <source>
        <dbReference type="EMBL" id="AXX85716.1"/>
    </source>
</evidence>
<keyword evidence="2 5" id="KW-0645">Protease</keyword>
<feature type="domain" description="Peptidase S8/S53" evidence="6">
    <location>
        <begin position="271"/>
        <end position="612"/>
    </location>
</feature>
<dbReference type="Proteomes" id="UP000262029">
    <property type="component" value="Chromosome"/>
</dbReference>
<reference evidence="8 10" key="1">
    <citation type="submission" date="2017-09" db="EMBL/GenBank/DDBJ databases">
        <title>Genomics of the genus Arcobacter.</title>
        <authorList>
            <person name="Perez-Cataluna A."/>
            <person name="Figueras M.J."/>
            <person name="Salas-Masso N."/>
        </authorList>
    </citation>
    <scope>NUCLEOTIDE SEQUENCE [LARGE SCALE GENOMIC DNA]</scope>
    <source>
        <strain evidence="8 10">LMG 6621</strain>
    </source>
</reference>
<dbReference type="InterPro" id="IPR000209">
    <property type="entry name" value="Peptidase_S8/S53_dom"/>
</dbReference>
<keyword evidence="3 5" id="KW-0378">Hydrolase</keyword>
<dbReference type="Gene3D" id="3.40.50.200">
    <property type="entry name" value="Peptidase S8/S53 domain"/>
    <property type="match status" value="1"/>
</dbReference>
<feature type="active site" description="Charge relay system" evidence="5">
    <location>
        <position position="313"/>
    </location>
</feature>
<dbReference type="EMBL" id="CP032099">
    <property type="protein sequence ID" value="AXX85716.1"/>
    <property type="molecule type" value="Genomic_DNA"/>
</dbReference>